<keyword evidence="3" id="KW-1185">Reference proteome</keyword>
<gene>
    <name evidence="2" type="ORF">ACOC_LOCUS10595</name>
</gene>
<dbReference type="Proteomes" id="UP000267027">
    <property type="component" value="Unassembled WGS sequence"/>
</dbReference>
<proteinExistence type="predicted"/>
<keyword evidence="1" id="KW-0812">Transmembrane</keyword>
<evidence type="ECO:0000313" key="4">
    <source>
        <dbReference type="WBParaSite" id="ACOC_0001060301-mRNA-1"/>
    </source>
</evidence>
<evidence type="ECO:0000313" key="2">
    <source>
        <dbReference type="EMBL" id="VDM62180.1"/>
    </source>
</evidence>
<accession>A0A0R3PWP6</accession>
<feature type="transmembrane region" description="Helical" evidence="1">
    <location>
        <begin position="39"/>
        <end position="58"/>
    </location>
</feature>
<evidence type="ECO:0000313" key="3">
    <source>
        <dbReference type="Proteomes" id="UP000267027"/>
    </source>
</evidence>
<dbReference type="AlphaFoldDB" id="A0A0R3PWP6"/>
<reference evidence="2 3" key="2">
    <citation type="submission" date="2018-11" db="EMBL/GenBank/DDBJ databases">
        <authorList>
            <consortium name="Pathogen Informatics"/>
        </authorList>
    </citation>
    <scope>NUCLEOTIDE SEQUENCE [LARGE SCALE GENOMIC DNA]</scope>
    <source>
        <strain evidence="2 3">Costa Rica</strain>
    </source>
</reference>
<keyword evidence="1" id="KW-0472">Membrane</keyword>
<reference evidence="4" key="1">
    <citation type="submission" date="2017-02" db="UniProtKB">
        <authorList>
            <consortium name="WormBaseParasite"/>
        </authorList>
    </citation>
    <scope>IDENTIFICATION</scope>
</reference>
<organism evidence="4">
    <name type="scientific">Angiostrongylus costaricensis</name>
    <name type="common">Nematode worm</name>
    <dbReference type="NCBI Taxonomy" id="334426"/>
    <lineage>
        <taxon>Eukaryota</taxon>
        <taxon>Metazoa</taxon>
        <taxon>Ecdysozoa</taxon>
        <taxon>Nematoda</taxon>
        <taxon>Chromadorea</taxon>
        <taxon>Rhabditida</taxon>
        <taxon>Rhabditina</taxon>
        <taxon>Rhabditomorpha</taxon>
        <taxon>Strongyloidea</taxon>
        <taxon>Metastrongylidae</taxon>
        <taxon>Angiostrongylus</taxon>
    </lineage>
</organism>
<dbReference type="WBParaSite" id="ACOC_0001060301-mRNA-1">
    <property type="protein sequence ID" value="ACOC_0001060301-mRNA-1"/>
    <property type="gene ID" value="ACOC_0001060301"/>
</dbReference>
<protein>
    <submittedName>
        <fullName evidence="2 4">Uncharacterized protein</fullName>
    </submittedName>
</protein>
<dbReference type="EMBL" id="UYYA01004505">
    <property type="protein sequence ID" value="VDM62180.1"/>
    <property type="molecule type" value="Genomic_DNA"/>
</dbReference>
<keyword evidence="1" id="KW-1133">Transmembrane helix</keyword>
<name>A0A0R3PWP6_ANGCS</name>
<evidence type="ECO:0000256" key="1">
    <source>
        <dbReference type="SAM" id="Phobius"/>
    </source>
</evidence>
<sequence length="91" mass="10443">MVVQLFTTFNDYAHNSVDDVDSGFHYFAMRLNIMKNLRVCHINIVSNLFCLTICSVFVDDPLNTVLMDGNRRKPAFAADDVEHTEAMRIPF</sequence>